<reference evidence="2 3" key="1">
    <citation type="submission" date="2023-11" db="EMBL/GenBank/DDBJ databases">
        <title>MicrobeMod: A computational toolkit for identifying prokaryotic methylation and restriction-modification with nanopore sequencing.</title>
        <authorList>
            <person name="Crits-Christoph A."/>
            <person name="Kang S.C."/>
            <person name="Lee H."/>
            <person name="Ostrov N."/>
        </authorList>
    </citation>
    <scope>NUCLEOTIDE SEQUENCE [LARGE SCALE GENOMIC DNA]</scope>
    <source>
        <strain evidence="2 3">ATCC 49870</strain>
    </source>
</reference>
<dbReference type="InterPro" id="IPR050492">
    <property type="entry name" value="Bact_metal-bind_prot9"/>
</dbReference>
<evidence type="ECO:0000256" key="1">
    <source>
        <dbReference type="SAM" id="SignalP"/>
    </source>
</evidence>
<organism evidence="2 3">
    <name type="scientific">Guyparkeria halophila</name>
    <dbReference type="NCBI Taxonomy" id="47960"/>
    <lineage>
        <taxon>Bacteria</taxon>
        <taxon>Pseudomonadati</taxon>
        <taxon>Pseudomonadota</taxon>
        <taxon>Gammaproteobacteria</taxon>
        <taxon>Chromatiales</taxon>
        <taxon>Thioalkalibacteraceae</taxon>
        <taxon>Guyparkeria</taxon>
    </lineage>
</organism>
<dbReference type="InterPro" id="IPR006127">
    <property type="entry name" value="ZnuA-like"/>
</dbReference>
<accession>A0ABZ0YWQ5</accession>
<dbReference type="PANTHER" id="PTHR42953:SF2">
    <property type="entry name" value="ADHESION PROTEIN"/>
    <property type="match status" value="1"/>
</dbReference>
<protein>
    <submittedName>
        <fullName evidence="2">Metal ABC transporter substrate-binding protein</fullName>
    </submittedName>
</protein>
<keyword evidence="3" id="KW-1185">Reference proteome</keyword>
<evidence type="ECO:0000313" key="2">
    <source>
        <dbReference type="EMBL" id="WQH16606.1"/>
    </source>
</evidence>
<proteinExistence type="predicted"/>
<keyword evidence="1" id="KW-0732">Signal</keyword>
<feature type="chain" id="PRO_5045308895" evidence="1">
    <location>
        <begin position="20"/>
        <end position="292"/>
    </location>
</feature>
<sequence length="292" mass="31409">MLKRLLITLALLSPVTLQAADLRIVATTNSMGALASAVGGERIALTVLAPPDRDAHFLQAKPSMMRDLRRADLVVSVGAQLEAGWLPVAVKRSANRDIQPGQPGHFEAAEHVDLLDVGETGAGHVHASGNPHFNLDPRAMRAVLPALAERLADIDPAGASAYRENAATAITRIENRMPQWQARVEKAPGAVFHHADTRYLMDWLDLPTLGYLEPTPGVPPTARHIGGLADSLAGTDGVIIHAPYYSERGPAKLANQLDWPVEQLYTEPDAPTLDAWIELIDAWVAALARPST</sequence>
<evidence type="ECO:0000313" key="3">
    <source>
        <dbReference type="Proteomes" id="UP001327459"/>
    </source>
</evidence>
<dbReference type="EMBL" id="CP140153">
    <property type="protein sequence ID" value="WQH16606.1"/>
    <property type="molecule type" value="Genomic_DNA"/>
</dbReference>
<dbReference type="SUPFAM" id="SSF53807">
    <property type="entry name" value="Helical backbone' metal receptor"/>
    <property type="match status" value="1"/>
</dbReference>
<dbReference type="Gene3D" id="3.40.50.1980">
    <property type="entry name" value="Nitrogenase molybdenum iron protein domain"/>
    <property type="match status" value="1"/>
</dbReference>
<dbReference type="Pfam" id="PF01297">
    <property type="entry name" value="ZnuA"/>
    <property type="match status" value="1"/>
</dbReference>
<dbReference type="Proteomes" id="UP001327459">
    <property type="component" value="Chromosome"/>
</dbReference>
<dbReference type="PANTHER" id="PTHR42953">
    <property type="entry name" value="HIGH-AFFINITY ZINC UPTAKE SYSTEM PROTEIN ZNUA-RELATED"/>
    <property type="match status" value="1"/>
</dbReference>
<dbReference type="RefSeq" id="WP_322521597.1">
    <property type="nucleotide sequence ID" value="NZ_CP140153.1"/>
</dbReference>
<gene>
    <name evidence="2" type="ORF">SR882_01515</name>
</gene>
<name>A0ABZ0YWQ5_9GAMM</name>
<feature type="signal peptide" evidence="1">
    <location>
        <begin position="1"/>
        <end position="19"/>
    </location>
</feature>